<dbReference type="PROSITE" id="PS00086">
    <property type="entry name" value="CYTOCHROME_P450"/>
    <property type="match status" value="1"/>
</dbReference>
<dbReference type="SUPFAM" id="SSF48264">
    <property type="entry name" value="Cytochrome P450"/>
    <property type="match status" value="1"/>
</dbReference>
<dbReference type="PANTHER" id="PTHR46696">
    <property type="entry name" value="P450, PUTATIVE (EUROFUNG)-RELATED"/>
    <property type="match status" value="1"/>
</dbReference>
<accession>A0ABW3G0F3</accession>
<organism evidence="4 5">
    <name type="scientific">Saccharopolyspora rosea</name>
    <dbReference type="NCBI Taxonomy" id="524884"/>
    <lineage>
        <taxon>Bacteria</taxon>
        <taxon>Bacillati</taxon>
        <taxon>Actinomycetota</taxon>
        <taxon>Actinomycetes</taxon>
        <taxon>Pseudonocardiales</taxon>
        <taxon>Pseudonocardiaceae</taxon>
        <taxon>Saccharopolyspora</taxon>
    </lineage>
</organism>
<dbReference type="Proteomes" id="UP001597018">
    <property type="component" value="Unassembled WGS sequence"/>
</dbReference>
<keyword evidence="2" id="KW-0408">Iron</keyword>
<reference evidence="5" key="1">
    <citation type="journal article" date="2019" name="Int. J. Syst. Evol. Microbiol.">
        <title>The Global Catalogue of Microorganisms (GCM) 10K type strain sequencing project: providing services to taxonomists for standard genome sequencing and annotation.</title>
        <authorList>
            <consortium name="The Broad Institute Genomics Platform"/>
            <consortium name="The Broad Institute Genome Sequencing Center for Infectious Disease"/>
            <person name="Wu L."/>
            <person name="Ma J."/>
        </authorList>
    </citation>
    <scope>NUCLEOTIDE SEQUENCE [LARGE SCALE GENOMIC DNA]</scope>
    <source>
        <strain evidence="5">CCUG 56401</strain>
    </source>
</reference>
<evidence type="ECO:0000256" key="2">
    <source>
        <dbReference type="RuleBase" id="RU000461"/>
    </source>
</evidence>
<dbReference type="PRINTS" id="PR00385">
    <property type="entry name" value="P450"/>
</dbReference>
<name>A0ABW3G0F3_9PSEU</name>
<keyword evidence="5" id="KW-1185">Reference proteome</keyword>
<dbReference type="InterPro" id="IPR017972">
    <property type="entry name" value="Cyt_P450_CS"/>
</dbReference>
<dbReference type="InterPro" id="IPR002397">
    <property type="entry name" value="Cyt_P450_B"/>
</dbReference>
<dbReference type="PRINTS" id="PR00359">
    <property type="entry name" value="BP450"/>
</dbReference>
<gene>
    <name evidence="4" type="ORF">ACFQ16_27795</name>
</gene>
<comment type="similarity">
    <text evidence="1 2">Belongs to the cytochrome P450 family.</text>
</comment>
<dbReference type="RefSeq" id="WP_345600677.1">
    <property type="nucleotide sequence ID" value="NZ_BAABLT010000012.1"/>
</dbReference>
<keyword evidence="2" id="KW-0479">Metal-binding</keyword>
<dbReference type="InterPro" id="IPR001128">
    <property type="entry name" value="Cyt_P450"/>
</dbReference>
<evidence type="ECO:0000313" key="4">
    <source>
        <dbReference type="EMBL" id="MFD0923563.1"/>
    </source>
</evidence>
<dbReference type="PANTHER" id="PTHR46696:SF1">
    <property type="entry name" value="CYTOCHROME P450 YJIB-RELATED"/>
    <property type="match status" value="1"/>
</dbReference>
<comment type="caution">
    <text evidence="4">The sequence shown here is derived from an EMBL/GenBank/DDBJ whole genome shotgun (WGS) entry which is preliminary data.</text>
</comment>
<dbReference type="CDD" id="cd20625">
    <property type="entry name" value="CYP164-like"/>
    <property type="match status" value="1"/>
</dbReference>
<keyword evidence="2" id="KW-0503">Monooxygenase</keyword>
<evidence type="ECO:0000313" key="5">
    <source>
        <dbReference type="Proteomes" id="UP001597018"/>
    </source>
</evidence>
<evidence type="ECO:0000256" key="3">
    <source>
        <dbReference type="SAM" id="MobiDB-lite"/>
    </source>
</evidence>
<protein>
    <submittedName>
        <fullName evidence="4">Cytochrome P450</fullName>
    </submittedName>
</protein>
<dbReference type="InterPro" id="IPR036396">
    <property type="entry name" value="Cyt_P450_sf"/>
</dbReference>
<keyword evidence="2" id="KW-0560">Oxidoreductase</keyword>
<feature type="region of interest" description="Disordered" evidence="3">
    <location>
        <begin position="62"/>
        <end position="93"/>
    </location>
</feature>
<proteinExistence type="inferred from homology"/>
<keyword evidence="2" id="KW-0349">Heme</keyword>
<sequence length="407" mass="44636">MTTIPAPAEAFHEVLDHRNRPNPYPCYARLAEQPVTRVDDRTWVVTRYADISRLLRDPRMSAVRRPGGGVEPEEPPARDEHGNPIGIPFLRQDPPNHDRLRRAVMDSFVPRITAMRGRVESLVDGLLESRAGAGTLDVVADLAYPLPVSVICELLGVPESDEPVFREFARVLTRSLDPVESLTEQEQRETEQQAAALREYVGGMIQHRMANPGDDLLSDLLAADEPMHVLDLGTTLGLLLIAGHETTVNLITNGVLALLRNPAALADLRADDGLAVPLVEEVLRYDPPVQMTARTTRTDVEVAGTTIPAASRVTMLLAAGNRDAGRFADPDRFWPRRPDNAHLGFGGGIHYCVGAALARAEAQVALTALANRLRNPRLVVDPPPYRRNAVLRGPERLPVAFDGLAER</sequence>
<evidence type="ECO:0000256" key="1">
    <source>
        <dbReference type="ARBA" id="ARBA00010617"/>
    </source>
</evidence>
<dbReference type="EMBL" id="JBHTIW010000036">
    <property type="protein sequence ID" value="MFD0923563.1"/>
    <property type="molecule type" value="Genomic_DNA"/>
</dbReference>
<dbReference type="Pfam" id="PF00067">
    <property type="entry name" value="p450"/>
    <property type="match status" value="1"/>
</dbReference>
<dbReference type="Gene3D" id="1.10.630.10">
    <property type="entry name" value="Cytochrome P450"/>
    <property type="match status" value="1"/>
</dbReference>